<proteinExistence type="predicted"/>
<dbReference type="EMBL" id="VRKQ01000016">
    <property type="protein sequence ID" value="TXG35644.1"/>
    <property type="molecule type" value="Genomic_DNA"/>
</dbReference>
<dbReference type="GO" id="GO:0008270">
    <property type="term" value="F:zinc ion binding"/>
    <property type="evidence" value="ECO:0007669"/>
    <property type="project" value="InterPro"/>
</dbReference>
<keyword evidence="1" id="KW-0175">Coiled coil</keyword>
<protein>
    <submittedName>
        <fullName evidence="3">M1 family metallopeptidase</fullName>
    </submittedName>
</protein>
<reference evidence="3 4" key="1">
    <citation type="submission" date="2019-08" db="EMBL/GenBank/DDBJ databases">
        <title>Seonamhaeicola sediminis sp. nov., isolated from marine sediment.</title>
        <authorList>
            <person name="Cao W.R."/>
        </authorList>
    </citation>
    <scope>NUCLEOTIDE SEQUENCE [LARGE SCALE GENOMIC DNA]</scope>
    <source>
        <strain evidence="3 4">1505</strain>
    </source>
</reference>
<organism evidence="3 4">
    <name type="scientific">Seonamhaeicola maritimus</name>
    <dbReference type="NCBI Taxonomy" id="2591822"/>
    <lineage>
        <taxon>Bacteria</taxon>
        <taxon>Pseudomonadati</taxon>
        <taxon>Bacteroidota</taxon>
        <taxon>Flavobacteriia</taxon>
        <taxon>Flavobacteriales</taxon>
        <taxon>Flavobacteriaceae</taxon>
    </lineage>
</organism>
<keyword evidence="4" id="KW-1185">Reference proteome</keyword>
<dbReference type="Proteomes" id="UP000321080">
    <property type="component" value="Unassembled WGS sequence"/>
</dbReference>
<dbReference type="OrthoDB" id="9814383at2"/>
<dbReference type="Pfam" id="PF01433">
    <property type="entry name" value="Peptidase_M1"/>
    <property type="match status" value="1"/>
</dbReference>
<evidence type="ECO:0000256" key="1">
    <source>
        <dbReference type="SAM" id="Coils"/>
    </source>
</evidence>
<evidence type="ECO:0000313" key="4">
    <source>
        <dbReference type="Proteomes" id="UP000321080"/>
    </source>
</evidence>
<dbReference type="AlphaFoldDB" id="A0A5C7GF84"/>
<dbReference type="GO" id="GO:0008237">
    <property type="term" value="F:metallopeptidase activity"/>
    <property type="evidence" value="ECO:0007669"/>
    <property type="project" value="InterPro"/>
</dbReference>
<feature type="coiled-coil region" evidence="1">
    <location>
        <begin position="418"/>
        <end position="445"/>
    </location>
</feature>
<dbReference type="Gene3D" id="1.10.390.10">
    <property type="entry name" value="Neutral Protease Domain 2"/>
    <property type="match status" value="1"/>
</dbReference>
<dbReference type="RefSeq" id="WP_147769252.1">
    <property type="nucleotide sequence ID" value="NZ_VRKQ01000016.1"/>
</dbReference>
<dbReference type="InterPro" id="IPR027268">
    <property type="entry name" value="Peptidase_M4/M1_CTD_sf"/>
</dbReference>
<dbReference type="InterPro" id="IPR014782">
    <property type="entry name" value="Peptidase_M1_dom"/>
</dbReference>
<feature type="domain" description="Peptidase M1 membrane alanine aminopeptidase" evidence="2">
    <location>
        <begin position="380"/>
        <end position="531"/>
    </location>
</feature>
<gene>
    <name evidence="3" type="ORF">FUA22_14155</name>
</gene>
<sequence>MKIKHSIIFTLLSLSIYGQSSLYMPIEFQNAYKNKTRALNGNPGENYWQNSSSYTISAEIEPETWKIRGSEKITYTNNSPDSLTSIIIKTYPNHYKKGMPRANRVPLETLSDGMLITDLTIDNSSVSMDNNPNVKIQSTYIEIQLSNPILPHSSVILNLNWTTQMPSIYVNRIGAYDDNSAFIGYWYPQIARYDDIDGWDRIEYLGIQEFNTDFASFDVKIKVPSGYNVWATGDLLNPKEVLTEEELKRYNKAKKSNEEVTIISGTNSPLKIDGEEIWHYKALNVKDFAFGVSNTFKWISNTVTINGKKVISSVVYDTKYNTPAKRLLEVQEKGLIYASNISPGITYPYNRFTTFIGVPEFDGQEFPMLANNGMGYREIDNTHVTQHELAHTYFPFYAGINEVKYSWMEESWAIYFTIKFIQSYYKNKEEENAELNRNLKAYNKSAGYMWEVPLITPSYLFAYKPSHIQLSYRKPAFMYFTLENMLGEEVFEKCLKTYINRWAGKHPTPYDFMFTFNTVSDQNLNWFWNAWVFKTGYGDLEITKVDFNNSKVIVSNIGGLPLPIKLQLTYKNGSKQHIERTANVWSQSNDLVFIDVDDIKNLTSVKLITNMYPDSDLNNNNLEIKL</sequence>
<evidence type="ECO:0000313" key="3">
    <source>
        <dbReference type="EMBL" id="TXG35644.1"/>
    </source>
</evidence>
<accession>A0A5C7GF84</accession>
<evidence type="ECO:0000259" key="2">
    <source>
        <dbReference type="Pfam" id="PF01433"/>
    </source>
</evidence>
<comment type="caution">
    <text evidence="3">The sequence shown here is derived from an EMBL/GenBank/DDBJ whole genome shotgun (WGS) entry which is preliminary data.</text>
</comment>
<name>A0A5C7GF84_9FLAO</name>
<dbReference type="SUPFAM" id="SSF55486">
    <property type="entry name" value="Metalloproteases ('zincins'), catalytic domain"/>
    <property type="match status" value="1"/>
</dbReference>
<dbReference type="CDD" id="cd09604">
    <property type="entry name" value="M1_APN_like"/>
    <property type="match status" value="1"/>
</dbReference>